<evidence type="ECO:0000256" key="1">
    <source>
        <dbReference type="ARBA" id="ARBA00022737"/>
    </source>
</evidence>
<dbReference type="OrthoDB" id="19174at2759"/>
<dbReference type="SMART" id="SM00248">
    <property type="entry name" value="ANK"/>
    <property type="match status" value="3"/>
</dbReference>
<dbReference type="InterPro" id="IPR002110">
    <property type="entry name" value="Ankyrin_rpt"/>
</dbReference>
<feature type="repeat" description="ANK" evidence="3">
    <location>
        <begin position="38"/>
        <end position="70"/>
    </location>
</feature>
<evidence type="ECO:0000256" key="2">
    <source>
        <dbReference type="ARBA" id="ARBA00023043"/>
    </source>
</evidence>
<dbReference type="SUPFAM" id="SSF48403">
    <property type="entry name" value="Ankyrin repeat"/>
    <property type="match status" value="1"/>
</dbReference>
<keyword evidence="2 3" id="KW-0040">ANK repeat</keyword>
<dbReference type="Gene3D" id="1.25.40.20">
    <property type="entry name" value="Ankyrin repeat-containing domain"/>
    <property type="match status" value="1"/>
</dbReference>
<dbReference type="Proteomes" id="UP000789508">
    <property type="component" value="Unassembled WGS sequence"/>
</dbReference>
<dbReference type="PRINTS" id="PR01415">
    <property type="entry name" value="ANKYRIN"/>
</dbReference>
<evidence type="ECO:0000313" key="4">
    <source>
        <dbReference type="EMBL" id="CAG8444736.1"/>
    </source>
</evidence>
<reference evidence="4" key="1">
    <citation type="submission" date="2021-06" db="EMBL/GenBank/DDBJ databases">
        <authorList>
            <person name="Kallberg Y."/>
            <person name="Tangrot J."/>
            <person name="Rosling A."/>
        </authorList>
    </citation>
    <scope>NUCLEOTIDE SEQUENCE</scope>
    <source>
        <strain evidence="4">FL130A</strain>
    </source>
</reference>
<dbReference type="AlphaFoldDB" id="A0A9N8YSJ0"/>
<comment type="caution">
    <text evidence="4">The sequence shown here is derived from an EMBL/GenBank/DDBJ whole genome shotgun (WGS) entry which is preliminary data.</text>
</comment>
<protein>
    <submittedName>
        <fullName evidence="4">3448_t:CDS:1</fullName>
    </submittedName>
</protein>
<dbReference type="PROSITE" id="PS50088">
    <property type="entry name" value="ANK_REPEAT"/>
    <property type="match status" value="1"/>
</dbReference>
<sequence length="146" mass="16141">MRPTEDDINIWIAAGDGKIERVQELISRGVSPNAKDQNGYTPLAAAVSYNHLEIIELLISNGADVNVRDNEGDTPLCVAETVEVVQLLLRHGADPFIRNVEGKTPAQVAFEEEWFDVAHLLRSITGEPEPLRNNSDIYHVLNNGNN</sequence>
<organism evidence="4 5">
    <name type="scientific">Ambispora leptoticha</name>
    <dbReference type="NCBI Taxonomy" id="144679"/>
    <lineage>
        <taxon>Eukaryota</taxon>
        <taxon>Fungi</taxon>
        <taxon>Fungi incertae sedis</taxon>
        <taxon>Mucoromycota</taxon>
        <taxon>Glomeromycotina</taxon>
        <taxon>Glomeromycetes</taxon>
        <taxon>Archaeosporales</taxon>
        <taxon>Ambisporaceae</taxon>
        <taxon>Ambispora</taxon>
    </lineage>
</organism>
<accession>A0A9N8YSJ0</accession>
<proteinExistence type="predicted"/>
<keyword evidence="1" id="KW-0677">Repeat</keyword>
<name>A0A9N8YSJ0_9GLOM</name>
<dbReference type="PROSITE" id="PS50297">
    <property type="entry name" value="ANK_REP_REGION"/>
    <property type="match status" value="1"/>
</dbReference>
<evidence type="ECO:0000313" key="5">
    <source>
        <dbReference type="Proteomes" id="UP000789508"/>
    </source>
</evidence>
<gene>
    <name evidence="4" type="ORF">ALEPTO_LOCUS595</name>
</gene>
<dbReference type="InterPro" id="IPR036770">
    <property type="entry name" value="Ankyrin_rpt-contain_sf"/>
</dbReference>
<dbReference type="Pfam" id="PF12796">
    <property type="entry name" value="Ank_2"/>
    <property type="match status" value="1"/>
</dbReference>
<dbReference type="EMBL" id="CAJVPS010000042">
    <property type="protein sequence ID" value="CAG8444736.1"/>
    <property type="molecule type" value="Genomic_DNA"/>
</dbReference>
<dbReference type="PANTHER" id="PTHR24171">
    <property type="entry name" value="ANKYRIN REPEAT DOMAIN-CONTAINING PROTEIN 39-RELATED"/>
    <property type="match status" value="1"/>
</dbReference>
<keyword evidence="5" id="KW-1185">Reference proteome</keyword>
<evidence type="ECO:0000256" key="3">
    <source>
        <dbReference type="PROSITE-ProRule" id="PRU00023"/>
    </source>
</evidence>